<dbReference type="InterPro" id="IPR057240">
    <property type="entry name" value="ParB_dimer_C"/>
</dbReference>
<dbReference type="GO" id="GO:0045881">
    <property type="term" value="P:positive regulation of sporulation resulting in formation of a cellular spore"/>
    <property type="evidence" value="ECO:0007669"/>
    <property type="project" value="TreeGrafter"/>
</dbReference>
<sequence>MASSKNRLGRGLGSLIAGGGASKPSSSPKKKSTSKAAPKKVSKPAAKKTPASAVKSKAVKAEPKAEVSSSQPYREISVSKVEPNPYQPRREMDPERVKDLADSIRSEGLLQPIVVRPVGEVFQLIAGERRWRAHQQLGLKTIAAKIMDASDTSSAVISLIENLQREGLNPIEESLGYASLMGDFDLTQEAVAERVGKARASIANSLRLLQLDRETQGFVSKGMLSVGHAKVLLGLDDATQRSILARRILESGMSVREAERYVKRQKSETASTGVRSVPEAEQTVIHDLERQLSTRLNTKVHLKHTPKKGRIIIEYYGNDDLQRILEKTGLEQI</sequence>
<dbReference type="FunFam" id="1.10.10.2830:FF:000001">
    <property type="entry name" value="Chromosome partitioning protein ParB"/>
    <property type="match status" value="1"/>
</dbReference>
<dbReference type="RefSeq" id="WP_317832886.1">
    <property type="nucleotide sequence ID" value="NZ_CP136920.1"/>
</dbReference>
<keyword evidence="3" id="KW-0238">DNA-binding</keyword>
<dbReference type="GO" id="GO:0005694">
    <property type="term" value="C:chromosome"/>
    <property type="evidence" value="ECO:0007669"/>
    <property type="project" value="TreeGrafter"/>
</dbReference>
<dbReference type="GO" id="GO:0007059">
    <property type="term" value="P:chromosome segregation"/>
    <property type="evidence" value="ECO:0007669"/>
    <property type="project" value="UniProtKB-KW"/>
</dbReference>
<dbReference type="InterPro" id="IPR036086">
    <property type="entry name" value="ParB/Sulfiredoxin_sf"/>
</dbReference>
<dbReference type="PANTHER" id="PTHR33375:SF1">
    <property type="entry name" value="CHROMOSOME-PARTITIONING PROTEIN PARB-RELATED"/>
    <property type="match status" value="1"/>
</dbReference>
<keyword evidence="7" id="KW-1185">Reference proteome</keyword>
<evidence type="ECO:0000313" key="7">
    <source>
        <dbReference type="Proteomes" id="UP001304300"/>
    </source>
</evidence>
<feature type="compositionally biased region" description="Basic residues" evidence="4">
    <location>
        <begin position="28"/>
        <end position="46"/>
    </location>
</feature>
<dbReference type="Pfam" id="PF02195">
    <property type="entry name" value="ParB_N"/>
    <property type="match status" value="1"/>
</dbReference>
<dbReference type="SMART" id="SM00470">
    <property type="entry name" value="ParB"/>
    <property type="match status" value="1"/>
</dbReference>
<dbReference type="InterPro" id="IPR003115">
    <property type="entry name" value="ParB_N"/>
</dbReference>
<proteinExistence type="inferred from homology"/>
<dbReference type="PANTHER" id="PTHR33375">
    <property type="entry name" value="CHROMOSOME-PARTITIONING PROTEIN PARB-RELATED"/>
    <property type="match status" value="1"/>
</dbReference>
<feature type="region of interest" description="Disordered" evidence="4">
    <location>
        <begin position="1"/>
        <end position="95"/>
    </location>
</feature>
<dbReference type="Pfam" id="PF17762">
    <property type="entry name" value="HTH_ParB"/>
    <property type="match status" value="1"/>
</dbReference>
<dbReference type="Gene3D" id="3.90.1530.30">
    <property type="match status" value="1"/>
</dbReference>
<gene>
    <name evidence="6" type="ORF">RZN69_19020</name>
</gene>
<feature type="domain" description="ParB-like N-terminal" evidence="5">
    <location>
        <begin position="74"/>
        <end position="163"/>
    </location>
</feature>
<dbReference type="InterPro" id="IPR050336">
    <property type="entry name" value="Chromosome_partition/occlusion"/>
</dbReference>
<evidence type="ECO:0000313" key="6">
    <source>
        <dbReference type="EMBL" id="WOO40719.1"/>
    </source>
</evidence>
<name>A0AAQ3LA30_9BACT</name>
<evidence type="ECO:0000259" key="5">
    <source>
        <dbReference type="SMART" id="SM00470"/>
    </source>
</evidence>
<evidence type="ECO:0000256" key="1">
    <source>
        <dbReference type="ARBA" id="ARBA00006295"/>
    </source>
</evidence>
<dbReference type="FunFam" id="3.90.1530.30:FF:000001">
    <property type="entry name" value="Chromosome partitioning protein ParB"/>
    <property type="match status" value="1"/>
</dbReference>
<dbReference type="Proteomes" id="UP001304300">
    <property type="component" value="Chromosome"/>
</dbReference>
<accession>A0AAQ3LA30</accession>
<dbReference type="AlphaFoldDB" id="A0AAQ3LA30"/>
<dbReference type="Gene3D" id="1.10.10.2830">
    <property type="match status" value="1"/>
</dbReference>
<dbReference type="NCBIfam" id="TIGR00180">
    <property type="entry name" value="parB_part"/>
    <property type="match status" value="1"/>
</dbReference>
<dbReference type="GO" id="GO:0003677">
    <property type="term" value="F:DNA binding"/>
    <property type="evidence" value="ECO:0007669"/>
    <property type="project" value="UniProtKB-KW"/>
</dbReference>
<dbReference type="InterPro" id="IPR004437">
    <property type="entry name" value="ParB/RepB/Spo0J"/>
</dbReference>
<feature type="compositionally biased region" description="Low complexity" evidence="4">
    <location>
        <begin position="47"/>
        <end position="56"/>
    </location>
</feature>
<protein>
    <submittedName>
        <fullName evidence="6">ParB/RepB/Spo0J family partition protein</fullName>
    </submittedName>
</protein>
<organism evidence="6 7">
    <name type="scientific">Rubellicoccus peritrichatus</name>
    <dbReference type="NCBI Taxonomy" id="3080537"/>
    <lineage>
        <taxon>Bacteria</taxon>
        <taxon>Pseudomonadati</taxon>
        <taxon>Verrucomicrobiota</taxon>
        <taxon>Opitutia</taxon>
        <taxon>Puniceicoccales</taxon>
        <taxon>Cerasicoccaceae</taxon>
        <taxon>Rubellicoccus</taxon>
    </lineage>
</organism>
<evidence type="ECO:0000256" key="3">
    <source>
        <dbReference type="ARBA" id="ARBA00023125"/>
    </source>
</evidence>
<reference evidence="6 7" key="1">
    <citation type="submission" date="2023-10" db="EMBL/GenBank/DDBJ databases">
        <title>Rubellicoccus peritrichatus gen. nov., sp. nov., isolated from an algae of coral reef tank.</title>
        <authorList>
            <person name="Luo J."/>
        </authorList>
    </citation>
    <scope>NUCLEOTIDE SEQUENCE [LARGE SCALE GENOMIC DNA]</scope>
    <source>
        <strain evidence="6 7">CR14</strain>
    </source>
</reference>
<evidence type="ECO:0000256" key="2">
    <source>
        <dbReference type="ARBA" id="ARBA00022829"/>
    </source>
</evidence>
<dbReference type="Pfam" id="PF23552">
    <property type="entry name" value="ParB_C"/>
    <property type="match status" value="1"/>
</dbReference>
<dbReference type="EMBL" id="CP136920">
    <property type="protein sequence ID" value="WOO40719.1"/>
    <property type="molecule type" value="Genomic_DNA"/>
</dbReference>
<dbReference type="SUPFAM" id="SSF110849">
    <property type="entry name" value="ParB/Sulfiredoxin"/>
    <property type="match status" value="1"/>
</dbReference>
<dbReference type="InterPro" id="IPR041468">
    <property type="entry name" value="HTH_ParB/Spo0J"/>
</dbReference>
<keyword evidence="2" id="KW-0159">Chromosome partition</keyword>
<evidence type="ECO:0000256" key="4">
    <source>
        <dbReference type="SAM" id="MobiDB-lite"/>
    </source>
</evidence>
<dbReference type="KEGG" id="puo:RZN69_19020"/>
<feature type="compositionally biased region" description="Gly residues" evidence="4">
    <location>
        <begin position="10"/>
        <end position="21"/>
    </location>
</feature>
<dbReference type="SUPFAM" id="SSF109709">
    <property type="entry name" value="KorB DNA-binding domain-like"/>
    <property type="match status" value="1"/>
</dbReference>
<dbReference type="CDD" id="cd16393">
    <property type="entry name" value="SPO0J_N"/>
    <property type="match status" value="1"/>
</dbReference>
<comment type="similarity">
    <text evidence="1">Belongs to the ParB family.</text>
</comment>